<dbReference type="GO" id="GO:0005886">
    <property type="term" value="C:plasma membrane"/>
    <property type="evidence" value="ECO:0007669"/>
    <property type="project" value="UniProtKB-SubCell"/>
</dbReference>
<dbReference type="EMBL" id="CP157484">
    <property type="protein sequence ID" value="XBO39533.1"/>
    <property type="molecule type" value="Genomic_DNA"/>
</dbReference>
<comment type="subcellular location">
    <subcellularLocation>
        <location evidence="5">Cell membrane</location>
        <topology evidence="5">Multi-pass membrane protein</topology>
    </subcellularLocation>
    <subcellularLocation>
        <location evidence="1">Membrane</location>
        <topology evidence="1">Multi-pass membrane protein</topology>
    </subcellularLocation>
</comment>
<evidence type="ECO:0000256" key="1">
    <source>
        <dbReference type="ARBA" id="ARBA00004141"/>
    </source>
</evidence>
<dbReference type="InterPro" id="IPR002781">
    <property type="entry name" value="TM_pro_TauE-like"/>
</dbReference>
<comment type="similarity">
    <text evidence="5">Belongs to the 4-toluene sulfonate uptake permease (TSUP) (TC 2.A.102) family.</text>
</comment>
<evidence type="ECO:0000313" key="6">
    <source>
        <dbReference type="EMBL" id="XBO39533.1"/>
    </source>
</evidence>
<evidence type="ECO:0000256" key="2">
    <source>
        <dbReference type="ARBA" id="ARBA00022692"/>
    </source>
</evidence>
<accession>A0AAU7JGW0</accession>
<sequence length="253" mass="27363">MAFGPALIAVLAGSVLVTSFLSGIFGMAGGMILLGVLLLVLDVAPAMVLFGTTQMASNGWRAFLWRRFVQWPIFAGYLIGSVAAFALMKVIAFVPDKATIYLGLGLLPFLADMLPHSLRLDITRRGAPVYCGAIIMVLQLLAGAAGNVLDIFFQNSTLDRKTIVATKAATQMVAHLLRVAYFGSFAHLMDESLPWWIYVGAVLTAFAGTSMAAFVLHRMSDAGFRRWSRIIIRSVSLTYVARGLWLLVTGSPT</sequence>
<name>A0AAU7JGW0_9HYPH</name>
<evidence type="ECO:0000256" key="5">
    <source>
        <dbReference type="RuleBase" id="RU363041"/>
    </source>
</evidence>
<proteinExistence type="inferred from homology"/>
<keyword evidence="3 5" id="KW-1133">Transmembrane helix</keyword>
<gene>
    <name evidence="6" type="ORF">ABEG18_01725</name>
</gene>
<keyword evidence="4 5" id="KW-0472">Membrane</keyword>
<feature type="transmembrane region" description="Helical" evidence="5">
    <location>
        <begin position="71"/>
        <end position="92"/>
    </location>
</feature>
<dbReference type="RefSeq" id="WP_406856378.1">
    <property type="nucleotide sequence ID" value="NZ_CP157484.1"/>
</dbReference>
<feature type="transmembrane region" description="Helical" evidence="5">
    <location>
        <begin position="32"/>
        <end position="50"/>
    </location>
</feature>
<feature type="transmembrane region" description="Helical" evidence="5">
    <location>
        <begin position="230"/>
        <end position="248"/>
    </location>
</feature>
<keyword evidence="2 5" id="KW-0812">Transmembrane</keyword>
<reference evidence="6" key="1">
    <citation type="submission" date="2024-05" db="EMBL/GenBank/DDBJ databases">
        <authorList>
            <person name="Kim S."/>
            <person name="Heo J."/>
            <person name="Choi H."/>
            <person name="Choi Y."/>
            <person name="Kwon S.-W."/>
            <person name="Kim Y."/>
        </authorList>
    </citation>
    <scope>NUCLEOTIDE SEQUENCE</scope>
    <source>
        <strain evidence="6">KACC 23698</strain>
    </source>
</reference>
<feature type="transmembrane region" description="Helical" evidence="5">
    <location>
        <begin position="98"/>
        <end position="115"/>
    </location>
</feature>
<feature type="transmembrane region" description="Helical" evidence="5">
    <location>
        <begin position="127"/>
        <end position="149"/>
    </location>
</feature>
<keyword evidence="5" id="KW-1003">Cell membrane</keyword>
<dbReference type="Pfam" id="PF01925">
    <property type="entry name" value="TauE"/>
    <property type="match status" value="1"/>
</dbReference>
<dbReference type="AlphaFoldDB" id="A0AAU7JGW0"/>
<protein>
    <recommendedName>
        <fullName evidence="5">Probable membrane transporter protein</fullName>
    </recommendedName>
</protein>
<feature type="transmembrane region" description="Helical" evidence="5">
    <location>
        <begin position="195"/>
        <end position="218"/>
    </location>
</feature>
<organism evidence="6">
    <name type="scientific">Alsobacter sp. KACC 23698</name>
    <dbReference type="NCBI Taxonomy" id="3149229"/>
    <lineage>
        <taxon>Bacteria</taxon>
        <taxon>Pseudomonadati</taxon>
        <taxon>Pseudomonadota</taxon>
        <taxon>Alphaproteobacteria</taxon>
        <taxon>Hyphomicrobiales</taxon>
        <taxon>Alsobacteraceae</taxon>
        <taxon>Alsobacter</taxon>
    </lineage>
</organism>
<evidence type="ECO:0000256" key="3">
    <source>
        <dbReference type="ARBA" id="ARBA00022989"/>
    </source>
</evidence>
<evidence type="ECO:0000256" key="4">
    <source>
        <dbReference type="ARBA" id="ARBA00023136"/>
    </source>
</evidence>